<evidence type="ECO:0000256" key="4">
    <source>
        <dbReference type="ARBA" id="ARBA00022989"/>
    </source>
</evidence>
<dbReference type="Proteomes" id="UP000018951">
    <property type="component" value="Unassembled WGS sequence"/>
</dbReference>
<accession>W2UZ81</accession>
<feature type="transmembrane region" description="Helical" evidence="6">
    <location>
        <begin position="44"/>
        <end position="66"/>
    </location>
</feature>
<comment type="subcellular location">
    <subcellularLocation>
        <location evidence="1">Membrane</location>
        <topology evidence="1">Multi-pass membrane protein</topology>
    </subcellularLocation>
</comment>
<comment type="similarity">
    <text evidence="2">Belongs to the TerC family.</text>
</comment>
<reference evidence="7 8" key="1">
    <citation type="journal article" date="2013" name="PLoS ONE">
        <title>Bacterial endosymbiosis in a chordate host: long-term co-evolution and conservation of secondary metabolism.</title>
        <authorList>
            <person name="Kwan J.C."/>
            <person name="Schmidt E.W."/>
        </authorList>
    </citation>
    <scope>NUCLEOTIDE SEQUENCE [LARGE SCALE GENOMIC DNA]</scope>
    <source>
        <strain evidence="8">L6</strain>
    </source>
</reference>
<gene>
    <name evidence="7" type="ORF">P857_371</name>
</gene>
<keyword evidence="8" id="KW-1185">Reference proteome</keyword>
<evidence type="ECO:0000256" key="1">
    <source>
        <dbReference type="ARBA" id="ARBA00004141"/>
    </source>
</evidence>
<dbReference type="PANTHER" id="PTHR30238">
    <property type="entry name" value="MEMBRANE BOUND PREDICTED REDOX MODULATOR"/>
    <property type="match status" value="1"/>
</dbReference>
<feature type="transmembrane region" description="Helical" evidence="6">
    <location>
        <begin position="126"/>
        <end position="148"/>
    </location>
</feature>
<comment type="caution">
    <text evidence="7">The sequence shown here is derived from an EMBL/GenBank/DDBJ whole genome shotgun (WGS) entry which is preliminary data.</text>
</comment>
<protein>
    <recommendedName>
        <fullName evidence="9">Integral membrane TerC family protein</fullName>
    </recommendedName>
</protein>
<keyword evidence="5 6" id="KW-0472">Membrane</keyword>
<feature type="transmembrane region" description="Helical" evidence="6">
    <location>
        <begin position="72"/>
        <end position="94"/>
    </location>
</feature>
<keyword evidence="4 6" id="KW-1133">Transmembrane helix</keyword>
<feature type="transmembrane region" description="Helical" evidence="6">
    <location>
        <begin position="154"/>
        <end position="174"/>
    </location>
</feature>
<evidence type="ECO:0000256" key="6">
    <source>
        <dbReference type="SAM" id="Phobius"/>
    </source>
</evidence>
<name>W2UZ81_9RICK</name>
<dbReference type="EMBL" id="AXCJ01000005">
    <property type="protein sequence ID" value="ETO91456.1"/>
    <property type="molecule type" value="Genomic_DNA"/>
</dbReference>
<dbReference type="PANTHER" id="PTHR30238:SF4">
    <property type="entry name" value="SLL1022 PROTEIN"/>
    <property type="match status" value="1"/>
</dbReference>
<evidence type="ECO:0008006" key="9">
    <source>
        <dbReference type="Google" id="ProtNLM"/>
    </source>
</evidence>
<dbReference type="Pfam" id="PF03741">
    <property type="entry name" value="TerC"/>
    <property type="match status" value="1"/>
</dbReference>
<dbReference type="GO" id="GO:0016020">
    <property type="term" value="C:membrane"/>
    <property type="evidence" value="ECO:0007669"/>
    <property type="project" value="UniProtKB-SubCell"/>
</dbReference>
<sequence>MFLYQDIYNLFLLTILEIILGIDNMVFISIALKDVDPNKYRRYSFYALSLALFARILMLIFISWIVHSNATIFGVSISRGVFLLGGIFLFYRAVQELCILFKSQQQTSHRTRKIVTYKKKGHIAKVILEIVFVDIIFSLDSILMAVAITDNNNIIIIAFSITILFMIFLSSHIIEIINKNMILKVMAFIFILVIAISIILRGLGIHFPKTLQYSILGIVVLVYYVRSYIIQRKRE</sequence>
<keyword evidence="3 6" id="KW-0812">Transmembrane</keyword>
<proteinExistence type="inferred from homology"/>
<evidence type="ECO:0000313" key="8">
    <source>
        <dbReference type="Proteomes" id="UP000018951"/>
    </source>
</evidence>
<evidence type="ECO:0000313" key="7">
    <source>
        <dbReference type="EMBL" id="ETO91456.1"/>
    </source>
</evidence>
<feature type="transmembrane region" description="Helical" evidence="6">
    <location>
        <begin position="181"/>
        <end position="204"/>
    </location>
</feature>
<evidence type="ECO:0000256" key="2">
    <source>
        <dbReference type="ARBA" id="ARBA00007511"/>
    </source>
</evidence>
<evidence type="ECO:0000256" key="5">
    <source>
        <dbReference type="ARBA" id="ARBA00023136"/>
    </source>
</evidence>
<organism evidence="7 8">
    <name type="scientific">Candidatus Xenolissoclinum pacificiensis L6</name>
    <dbReference type="NCBI Taxonomy" id="1401685"/>
    <lineage>
        <taxon>Bacteria</taxon>
        <taxon>Pseudomonadati</taxon>
        <taxon>Pseudomonadota</taxon>
        <taxon>Alphaproteobacteria</taxon>
        <taxon>Rickettsiales</taxon>
        <taxon>Anaplasmataceae</taxon>
        <taxon>Candidatus Xenolissoclinum</taxon>
    </lineage>
</organism>
<dbReference type="InterPro" id="IPR005496">
    <property type="entry name" value="Integral_membrane_TerC"/>
</dbReference>
<feature type="transmembrane region" description="Helical" evidence="6">
    <location>
        <begin position="12"/>
        <end position="32"/>
    </location>
</feature>
<dbReference type="AlphaFoldDB" id="W2UZ81"/>
<evidence type="ECO:0000256" key="3">
    <source>
        <dbReference type="ARBA" id="ARBA00022692"/>
    </source>
</evidence>
<feature type="transmembrane region" description="Helical" evidence="6">
    <location>
        <begin position="210"/>
        <end position="229"/>
    </location>
</feature>